<protein>
    <submittedName>
        <fullName evidence="13">Cell division protein FtsI</fullName>
    </submittedName>
</protein>
<keyword evidence="9" id="KW-0961">Cell wall biogenesis/degradation</keyword>
<dbReference type="GO" id="GO:0071555">
    <property type="term" value="P:cell wall organization"/>
    <property type="evidence" value="ECO:0007669"/>
    <property type="project" value="UniProtKB-KW"/>
</dbReference>
<evidence type="ECO:0000256" key="2">
    <source>
        <dbReference type="ARBA" id="ARBA00007171"/>
    </source>
</evidence>
<evidence type="ECO:0000313" key="13">
    <source>
        <dbReference type="EMBL" id="KWX16732.1"/>
    </source>
</evidence>
<dbReference type="GO" id="GO:0071972">
    <property type="term" value="F:peptidoglycan L,D-transpeptidase activity"/>
    <property type="evidence" value="ECO:0007669"/>
    <property type="project" value="TreeGrafter"/>
</dbReference>
<dbReference type="Pfam" id="PF03717">
    <property type="entry name" value="PBP_dimer"/>
    <property type="match status" value="1"/>
</dbReference>
<organism evidence="13 14">
    <name type="scientific">Enterococcus faecium</name>
    <name type="common">Streptococcus faecium</name>
    <dbReference type="NCBI Taxonomy" id="1352"/>
    <lineage>
        <taxon>Bacteria</taxon>
        <taxon>Bacillati</taxon>
        <taxon>Bacillota</taxon>
        <taxon>Bacilli</taxon>
        <taxon>Lactobacillales</taxon>
        <taxon>Enterococcaceae</taxon>
        <taxon>Enterococcus</taxon>
    </lineage>
</organism>
<dbReference type="PANTHER" id="PTHR30627:SF2">
    <property type="entry name" value="PEPTIDOGLYCAN D,D-TRANSPEPTIDASE MRDA"/>
    <property type="match status" value="1"/>
</dbReference>
<feature type="domain" description="Penicillin-binding protein dimerisation" evidence="12">
    <location>
        <begin position="84"/>
        <end position="318"/>
    </location>
</feature>
<evidence type="ECO:0000256" key="10">
    <source>
        <dbReference type="SAM" id="Phobius"/>
    </source>
</evidence>
<keyword evidence="3" id="KW-1003">Cell membrane</keyword>
<dbReference type="InterPro" id="IPR036138">
    <property type="entry name" value="PBP_dimer_sf"/>
</dbReference>
<dbReference type="GO" id="GO:0051301">
    <property type="term" value="P:cell division"/>
    <property type="evidence" value="ECO:0007669"/>
    <property type="project" value="UniProtKB-KW"/>
</dbReference>
<proteinExistence type="inferred from homology"/>
<dbReference type="RefSeq" id="WP_002298253.1">
    <property type="nucleotide sequence ID" value="NZ_CP072894.1"/>
</dbReference>
<dbReference type="InterPro" id="IPR005311">
    <property type="entry name" value="PBP_dimer"/>
</dbReference>
<dbReference type="Gene3D" id="3.40.710.10">
    <property type="entry name" value="DD-peptidase/beta-lactamase superfamily"/>
    <property type="match status" value="1"/>
</dbReference>
<evidence type="ECO:0000313" key="14">
    <source>
        <dbReference type="Proteomes" id="UP000070452"/>
    </source>
</evidence>
<evidence type="ECO:0000256" key="5">
    <source>
        <dbReference type="ARBA" id="ARBA00022960"/>
    </source>
</evidence>
<dbReference type="AlphaFoldDB" id="A0A132P451"/>
<evidence type="ECO:0000259" key="12">
    <source>
        <dbReference type="Pfam" id="PF03717"/>
    </source>
</evidence>
<keyword evidence="13" id="KW-0132">Cell division</keyword>
<comment type="subcellular location">
    <subcellularLocation>
        <location evidence="1">Cell membrane</location>
        <topology evidence="1">Single-pass membrane protein</topology>
    </subcellularLocation>
</comment>
<dbReference type="GO" id="GO:0009252">
    <property type="term" value="P:peptidoglycan biosynthetic process"/>
    <property type="evidence" value="ECO:0007669"/>
    <property type="project" value="UniProtKB-KW"/>
</dbReference>
<feature type="domain" description="Penicillin-binding protein transpeptidase" evidence="11">
    <location>
        <begin position="366"/>
        <end position="707"/>
    </location>
</feature>
<dbReference type="GO" id="GO:0005886">
    <property type="term" value="C:plasma membrane"/>
    <property type="evidence" value="ECO:0007669"/>
    <property type="project" value="UniProtKB-SubCell"/>
</dbReference>
<dbReference type="InterPro" id="IPR012338">
    <property type="entry name" value="Beta-lactam/transpept-like"/>
</dbReference>
<dbReference type="Pfam" id="PF00905">
    <property type="entry name" value="Transpeptidase"/>
    <property type="match status" value="1"/>
</dbReference>
<keyword evidence="8 10" id="KW-0472">Membrane</keyword>
<dbReference type="Proteomes" id="UP000070452">
    <property type="component" value="Unassembled WGS sequence"/>
</dbReference>
<dbReference type="SUPFAM" id="SSF56519">
    <property type="entry name" value="Penicillin binding protein dimerisation domain"/>
    <property type="match status" value="1"/>
</dbReference>
<sequence>MMKDFMKKILNTSWLEKIRKGAQEPKNKTFRRSHVPFRLNFLFFIIFTLFVALIARLGYLQIVNGEEMEARVKSTSTITVQESTPRGMIYDSTGKALVTNKANQAITYTRGTQVTAKDLLEIATKLNSLIDVLVDENLTDRDKKDFWLADPKHLKEATKRLSAKEKQLGNSEQYSAMVNKVTADEINLNEEQLKIATIFKRMNSAYELNTVYIKNSGVTDQELAVVAERASELPGVSTGTDWTREYNAASSLKSILGSVTTEKQGLPADEAEKYLAKGYSRNDRVGQSYLEKQYEDVLQGTKTQYEVSLDNEGNVSNQKEIFSGEKGSNLMLSMNAEFQSKVEEILKRNYQTLINNGKAQYSPGAYAVAMNPQTGEVLAMTGFSHEQGSKEITENALGTITSAFAPGSVVKAGTLTAGWASNAISGNQVLIDEPIRLQGASEKSSVFNRSGQVALDAVKALELSSNTYMIKVALKMLGLDYTPGMGLPSLDEEAKAYQQLRDSFKEFGLGTTTGIDLPNESPGISRSVDYMKKFNADNGKEWYTPGNFTDLAFGQFDTYTPIQLAQYASTVANGGKRVQPHLVKAIYGNDENGNLGEVKKEIGTTVENTVNISAENMAILREGFHQVVHGTDPYTTAKPLASAKMDLSAKTGTAETVAEGHPDITTVNSNIVAYGPTNNPEIAISVVLPNLLDEQDHMNLTIAKEIMDAYYDMFMAK</sequence>
<dbReference type="Gene3D" id="1.10.10.1230">
    <property type="entry name" value="Penicillin-binding protein, N-terminal non-catalytic domain, head sub-domain"/>
    <property type="match status" value="1"/>
</dbReference>
<dbReference type="Gene3D" id="3.90.1310.10">
    <property type="entry name" value="Penicillin-binding protein 2a (Domain 2)"/>
    <property type="match status" value="1"/>
</dbReference>
<evidence type="ECO:0000256" key="8">
    <source>
        <dbReference type="ARBA" id="ARBA00023136"/>
    </source>
</evidence>
<keyword evidence="13" id="KW-0131">Cell cycle</keyword>
<dbReference type="GO" id="GO:0008360">
    <property type="term" value="P:regulation of cell shape"/>
    <property type="evidence" value="ECO:0007669"/>
    <property type="project" value="UniProtKB-KW"/>
</dbReference>
<dbReference type="PANTHER" id="PTHR30627">
    <property type="entry name" value="PEPTIDOGLYCAN D,D-TRANSPEPTIDASE"/>
    <property type="match status" value="1"/>
</dbReference>
<reference evidence="13 14" key="1">
    <citation type="submission" date="2016-01" db="EMBL/GenBank/DDBJ databases">
        <title>Molecular Mechanisms for transfer of large genomic segments between Enterococcus faecium strains.</title>
        <authorList>
            <person name="Garcia-Solache M.A."/>
            <person name="Lebreton F."/>
            <person name="Mclaughlin R.E."/>
            <person name="Whiteaker J.D."/>
            <person name="Gilmore M.S."/>
            <person name="Rice L.B."/>
        </authorList>
    </citation>
    <scope>NUCLEOTIDE SEQUENCE [LARGE SCALE GENOMIC DNA]</scope>
    <source>
        <strain evidence="13 14">D344RRF x C68</strain>
    </source>
</reference>
<gene>
    <name evidence="13" type="ORF">AWT83_14645</name>
</gene>
<keyword evidence="6" id="KW-0573">Peptidoglycan synthesis</keyword>
<dbReference type="InterPro" id="IPR050515">
    <property type="entry name" value="Beta-lactam/transpept"/>
</dbReference>
<keyword evidence="4 10" id="KW-0812">Transmembrane</keyword>
<feature type="transmembrane region" description="Helical" evidence="10">
    <location>
        <begin position="39"/>
        <end position="59"/>
    </location>
</feature>
<evidence type="ECO:0000256" key="1">
    <source>
        <dbReference type="ARBA" id="ARBA00004162"/>
    </source>
</evidence>
<evidence type="ECO:0000256" key="9">
    <source>
        <dbReference type="ARBA" id="ARBA00023316"/>
    </source>
</evidence>
<accession>A0A132P451</accession>
<dbReference type="SUPFAM" id="SSF56601">
    <property type="entry name" value="beta-lactamase/transpeptidase-like"/>
    <property type="match status" value="1"/>
</dbReference>
<evidence type="ECO:0000256" key="3">
    <source>
        <dbReference type="ARBA" id="ARBA00022475"/>
    </source>
</evidence>
<dbReference type="InterPro" id="IPR001460">
    <property type="entry name" value="PCN-bd_Tpept"/>
</dbReference>
<evidence type="ECO:0000256" key="7">
    <source>
        <dbReference type="ARBA" id="ARBA00022989"/>
    </source>
</evidence>
<dbReference type="GO" id="GO:0008658">
    <property type="term" value="F:penicillin binding"/>
    <property type="evidence" value="ECO:0007669"/>
    <property type="project" value="InterPro"/>
</dbReference>
<keyword evidence="5" id="KW-0133">Cell shape</keyword>
<comment type="caution">
    <text evidence="13">The sequence shown here is derived from an EMBL/GenBank/DDBJ whole genome shotgun (WGS) entry which is preliminary data.</text>
</comment>
<evidence type="ECO:0000256" key="6">
    <source>
        <dbReference type="ARBA" id="ARBA00022984"/>
    </source>
</evidence>
<evidence type="ECO:0000256" key="4">
    <source>
        <dbReference type="ARBA" id="ARBA00022692"/>
    </source>
</evidence>
<keyword evidence="7 10" id="KW-1133">Transmembrane helix</keyword>
<evidence type="ECO:0000259" key="11">
    <source>
        <dbReference type="Pfam" id="PF00905"/>
    </source>
</evidence>
<name>A0A132P451_ENTFC</name>
<comment type="similarity">
    <text evidence="2">Belongs to the transpeptidase family.</text>
</comment>
<dbReference type="EMBL" id="LRHK01000005">
    <property type="protein sequence ID" value="KWX16732.1"/>
    <property type="molecule type" value="Genomic_DNA"/>
</dbReference>